<dbReference type="AlphaFoldDB" id="A0A1Y1N0S8"/>
<dbReference type="GO" id="GO:0030870">
    <property type="term" value="C:Mre11 complex"/>
    <property type="evidence" value="ECO:0007669"/>
    <property type="project" value="InterPro"/>
</dbReference>
<evidence type="ECO:0000313" key="18">
    <source>
        <dbReference type="EMBL" id="JAV91018.1"/>
    </source>
</evidence>
<keyword evidence="12 16" id="KW-0234">DNA repair</keyword>
<evidence type="ECO:0000256" key="9">
    <source>
        <dbReference type="ARBA" id="ARBA00022763"/>
    </source>
</evidence>
<organism evidence="18">
    <name type="scientific">Photinus pyralis</name>
    <name type="common">Common eastern firefly</name>
    <name type="synonym">Lampyris pyralis</name>
    <dbReference type="NCBI Taxonomy" id="7054"/>
    <lineage>
        <taxon>Eukaryota</taxon>
        <taxon>Metazoa</taxon>
        <taxon>Ecdysozoa</taxon>
        <taxon>Arthropoda</taxon>
        <taxon>Hexapoda</taxon>
        <taxon>Insecta</taxon>
        <taxon>Pterygota</taxon>
        <taxon>Neoptera</taxon>
        <taxon>Endopterygota</taxon>
        <taxon>Coleoptera</taxon>
        <taxon>Polyphaga</taxon>
        <taxon>Elateriformia</taxon>
        <taxon>Elateroidea</taxon>
        <taxon>Lampyridae</taxon>
        <taxon>Lampyrinae</taxon>
        <taxon>Photinus</taxon>
    </lineage>
</organism>
<evidence type="ECO:0000256" key="12">
    <source>
        <dbReference type="ARBA" id="ARBA00023204"/>
    </source>
</evidence>
<dbReference type="GO" id="GO:0007095">
    <property type="term" value="P:mitotic G2 DNA damage checkpoint signaling"/>
    <property type="evidence" value="ECO:0007669"/>
    <property type="project" value="TreeGrafter"/>
</dbReference>
<dbReference type="InterPro" id="IPR004843">
    <property type="entry name" value="Calcineurin-like_PHP"/>
</dbReference>
<dbReference type="GO" id="GO:0042138">
    <property type="term" value="P:meiotic DNA double-strand break formation"/>
    <property type="evidence" value="ECO:0007669"/>
    <property type="project" value="TreeGrafter"/>
</dbReference>
<dbReference type="InterPro" id="IPR007281">
    <property type="entry name" value="Mre11_DNA-bd"/>
</dbReference>
<dbReference type="CDD" id="cd00840">
    <property type="entry name" value="MPP_Mre11_N"/>
    <property type="match status" value="1"/>
</dbReference>
<sequence length="474" mass="53964">MTEDNHSQLEDTFKILVATDIHLGFAEKNAIRGQDSFVTFEEILQLASKNKVDFLLLGGDLFHESRPSPYCINKCLELLRKYCLGDNPVQIEFLSDQSYHFQTQRHSIVNYEDPNLNVSIPVFSIHGNHDDPTGNKQISVLDVIAASGLINYFGRLNDYKMINIKPILLKKGKSKLAIYGLSHIKDERLGRLFRDKKVLMKRPQGEDWFNILVLHQNRAARGAKNYIPETCIPSFIDLVIWGHEHDCRIAPEQIEKGIYICQPGSSVATSLAAGESIKKHVGLLQVYLNSFKMIALPLKTVRPFVIDEFFLESPASENYQLAKPSDQAIEMVKQKIDEMIDAIKSQHKDESKPAPLPLIRLKVMYHNDGQMFNPIRIGMHFLSRVANPDDMIKLISMAAKEKRVKSNYDLDDEDLRQFEDVNAWATCVEDIIVKYLDTDERKKGMSILSVKGLVDSVSRFVKYEDAEVLPGLVE</sequence>
<dbReference type="InterPro" id="IPR029052">
    <property type="entry name" value="Metallo-depent_PP-like"/>
</dbReference>
<dbReference type="Gene3D" id="3.30.110.110">
    <property type="entry name" value="Mre11, capping domain"/>
    <property type="match status" value="1"/>
</dbReference>
<keyword evidence="7" id="KW-0479">Metal-binding</keyword>
<comment type="subcellular location">
    <subcellularLocation>
        <location evidence="3">Chromosome</location>
    </subcellularLocation>
    <subcellularLocation>
        <location evidence="2">Nucleus</location>
    </subcellularLocation>
</comment>
<keyword evidence="14 16" id="KW-0539">Nucleus</keyword>
<evidence type="ECO:0000256" key="13">
    <source>
        <dbReference type="ARBA" id="ARBA00023211"/>
    </source>
</evidence>
<evidence type="ECO:0000256" key="8">
    <source>
        <dbReference type="ARBA" id="ARBA00022759"/>
    </source>
</evidence>
<keyword evidence="13 16" id="KW-0464">Manganese</keyword>
<dbReference type="Pfam" id="PF00149">
    <property type="entry name" value="Metallophos"/>
    <property type="match status" value="1"/>
</dbReference>
<dbReference type="EMBL" id="GEZM01016952">
    <property type="protein sequence ID" value="JAV91018.1"/>
    <property type="molecule type" value="Transcribed_RNA"/>
</dbReference>
<keyword evidence="6 16" id="KW-0540">Nuclease</keyword>
<dbReference type="PANTHER" id="PTHR10139">
    <property type="entry name" value="DOUBLE-STRAND BREAK REPAIR PROTEIN MRE11"/>
    <property type="match status" value="1"/>
</dbReference>
<evidence type="ECO:0000256" key="4">
    <source>
        <dbReference type="ARBA" id="ARBA00009028"/>
    </source>
</evidence>
<dbReference type="SUPFAM" id="SSF56300">
    <property type="entry name" value="Metallo-dependent phosphatases"/>
    <property type="match status" value="1"/>
</dbReference>
<dbReference type="GO" id="GO:0008296">
    <property type="term" value="F:3'-5'-DNA exonuclease activity"/>
    <property type="evidence" value="ECO:0007669"/>
    <property type="project" value="InterPro"/>
</dbReference>
<reference evidence="18" key="1">
    <citation type="journal article" date="2016" name="Sci. Rep.">
        <title>Molecular characterization of firefly nuptial gifts: a multi-omics approach sheds light on postcopulatory sexual selection.</title>
        <authorList>
            <person name="Al-Wathiqui N."/>
            <person name="Fallon T.R."/>
            <person name="South A."/>
            <person name="Weng J.K."/>
            <person name="Lewis S.M."/>
        </authorList>
    </citation>
    <scope>NUCLEOTIDE SEQUENCE</scope>
</reference>
<dbReference type="FunFam" id="3.60.21.10:FF:000011">
    <property type="entry name" value="Double-strand break repair protein"/>
    <property type="match status" value="1"/>
</dbReference>
<dbReference type="GO" id="GO:0000724">
    <property type="term" value="P:double-strand break repair via homologous recombination"/>
    <property type="evidence" value="ECO:0007669"/>
    <property type="project" value="TreeGrafter"/>
</dbReference>
<dbReference type="SMART" id="SM01347">
    <property type="entry name" value="Mre11_DNA_bind"/>
    <property type="match status" value="1"/>
</dbReference>
<dbReference type="GO" id="GO:0035861">
    <property type="term" value="C:site of double-strand break"/>
    <property type="evidence" value="ECO:0007669"/>
    <property type="project" value="TreeGrafter"/>
</dbReference>
<evidence type="ECO:0000256" key="7">
    <source>
        <dbReference type="ARBA" id="ARBA00022723"/>
    </source>
</evidence>
<comment type="similarity">
    <text evidence="4 16">Belongs to the MRE11/RAD32 family.</text>
</comment>
<dbReference type="GO" id="GO:0030145">
    <property type="term" value="F:manganese ion binding"/>
    <property type="evidence" value="ECO:0007669"/>
    <property type="project" value="InterPro"/>
</dbReference>
<evidence type="ECO:0000256" key="1">
    <source>
        <dbReference type="ARBA" id="ARBA00001936"/>
    </source>
</evidence>
<keyword evidence="15 16" id="KW-0469">Meiosis</keyword>
<dbReference type="NCBIfam" id="TIGR00583">
    <property type="entry name" value="mre11"/>
    <property type="match status" value="1"/>
</dbReference>
<dbReference type="InterPro" id="IPR003701">
    <property type="entry name" value="Mre11"/>
</dbReference>
<evidence type="ECO:0000256" key="11">
    <source>
        <dbReference type="ARBA" id="ARBA00022839"/>
    </source>
</evidence>
<dbReference type="PANTHER" id="PTHR10139:SF1">
    <property type="entry name" value="DOUBLE-STRAND BREAK REPAIR PROTEIN MRE11"/>
    <property type="match status" value="1"/>
</dbReference>
<evidence type="ECO:0000256" key="5">
    <source>
        <dbReference type="ARBA" id="ARBA00022454"/>
    </source>
</evidence>
<name>A0A1Y1N0S8_PHOPY</name>
<dbReference type="Gene3D" id="3.60.21.10">
    <property type="match status" value="1"/>
</dbReference>
<evidence type="ECO:0000259" key="17">
    <source>
        <dbReference type="SMART" id="SM01347"/>
    </source>
</evidence>
<protein>
    <recommendedName>
        <fullName evidence="17">Mre11 DNA-binding domain-containing protein</fullName>
    </recommendedName>
</protein>
<evidence type="ECO:0000256" key="15">
    <source>
        <dbReference type="ARBA" id="ARBA00023254"/>
    </source>
</evidence>
<dbReference type="GO" id="GO:0031573">
    <property type="term" value="P:mitotic intra-S DNA damage checkpoint signaling"/>
    <property type="evidence" value="ECO:0007669"/>
    <property type="project" value="TreeGrafter"/>
</dbReference>
<comment type="cofactor">
    <cofactor evidence="1">
        <name>Mn(2+)</name>
        <dbReference type="ChEBI" id="CHEBI:29035"/>
    </cofactor>
</comment>
<evidence type="ECO:0000256" key="3">
    <source>
        <dbReference type="ARBA" id="ARBA00004286"/>
    </source>
</evidence>
<keyword evidence="8 16" id="KW-0255">Endonuclease</keyword>
<keyword evidence="10 16" id="KW-0378">Hydrolase</keyword>
<accession>A0A1Y1N0S8</accession>
<dbReference type="GO" id="GO:0006303">
    <property type="term" value="P:double-strand break repair via nonhomologous end joining"/>
    <property type="evidence" value="ECO:0007669"/>
    <property type="project" value="TreeGrafter"/>
</dbReference>
<evidence type="ECO:0000256" key="14">
    <source>
        <dbReference type="ARBA" id="ARBA00023242"/>
    </source>
</evidence>
<dbReference type="InterPro" id="IPR038487">
    <property type="entry name" value="Mre11_capping_dom"/>
</dbReference>
<keyword evidence="11 16" id="KW-0269">Exonuclease</keyword>
<dbReference type="GO" id="GO:0000014">
    <property type="term" value="F:single-stranded DNA endodeoxyribonuclease activity"/>
    <property type="evidence" value="ECO:0007669"/>
    <property type="project" value="TreeGrafter"/>
</dbReference>
<evidence type="ECO:0000256" key="6">
    <source>
        <dbReference type="ARBA" id="ARBA00022722"/>
    </source>
</evidence>
<keyword evidence="5" id="KW-0158">Chromosome</keyword>
<dbReference type="GO" id="GO:0000723">
    <property type="term" value="P:telomere maintenance"/>
    <property type="evidence" value="ECO:0007669"/>
    <property type="project" value="TreeGrafter"/>
</dbReference>
<proteinExistence type="inferred from homology"/>
<evidence type="ECO:0000256" key="2">
    <source>
        <dbReference type="ARBA" id="ARBA00004123"/>
    </source>
</evidence>
<evidence type="ECO:0000256" key="10">
    <source>
        <dbReference type="ARBA" id="ARBA00022801"/>
    </source>
</evidence>
<dbReference type="InterPro" id="IPR041796">
    <property type="entry name" value="Mre11_N"/>
</dbReference>
<feature type="domain" description="Mre11 DNA-binding" evidence="17">
    <location>
        <begin position="291"/>
        <end position="460"/>
    </location>
</feature>
<keyword evidence="9 16" id="KW-0227">DNA damage</keyword>
<evidence type="ECO:0000256" key="16">
    <source>
        <dbReference type="RuleBase" id="RU003447"/>
    </source>
</evidence>
<dbReference type="GO" id="GO:0097552">
    <property type="term" value="P:mitochondrial double-strand break repair via homologous recombination"/>
    <property type="evidence" value="ECO:0007669"/>
    <property type="project" value="TreeGrafter"/>
</dbReference>
<dbReference type="Pfam" id="PF04152">
    <property type="entry name" value="Mre11_DNA_bind"/>
    <property type="match status" value="1"/>
</dbReference>